<dbReference type="Proteomes" id="UP000005631">
    <property type="component" value="Chromosome"/>
</dbReference>
<dbReference type="PANTHER" id="PTHR30069">
    <property type="entry name" value="TONB-DEPENDENT OUTER MEMBRANE RECEPTOR"/>
    <property type="match status" value="1"/>
</dbReference>
<gene>
    <name evidence="3" type="ordered locus">Oweho_0302</name>
</gene>
<dbReference type="Pfam" id="PF13715">
    <property type="entry name" value="CarbopepD_reg_2"/>
    <property type="match status" value="1"/>
</dbReference>
<dbReference type="EMBL" id="CP003156">
    <property type="protein sequence ID" value="AEV31324.1"/>
    <property type="molecule type" value="Genomic_DNA"/>
</dbReference>
<dbReference type="Gene3D" id="2.170.130.10">
    <property type="entry name" value="TonB-dependent receptor, plug domain"/>
    <property type="match status" value="1"/>
</dbReference>
<evidence type="ECO:0000256" key="1">
    <source>
        <dbReference type="ARBA" id="ARBA00022729"/>
    </source>
</evidence>
<protein>
    <submittedName>
        <fullName evidence="3">Outer membrane receptor protein</fullName>
    </submittedName>
</protein>
<dbReference type="Pfam" id="PF00593">
    <property type="entry name" value="TonB_dep_Rec_b-barrel"/>
    <property type="match status" value="1"/>
</dbReference>
<keyword evidence="1" id="KW-0732">Signal</keyword>
<accession>G8R801</accession>
<reference evidence="3 4" key="1">
    <citation type="journal article" date="2012" name="Stand. Genomic Sci.">
        <title>Genome sequence of the orange-pigmented seawater bacterium Owenweeksia hongkongensis type strain (UST20020801(T)).</title>
        <authorList>
            <person name="Riedel T."/>
            <person name="Held B."/>
            <person name="Nolan M."/>
            <person name="Lucas S."/>
            <person name="Lapidus A."/>
            <person name="Tice H."/>
            <person name="Del Rio T.G."/>
            <person name="Cheng J.F."/>
            <person name="Han C."/>
            <person name="Tapia R."/>
            <person name="Goodwin L.A."/>
            <person name="Pitluck S."/>
            <person name="Liolios K."/>
            <person name="Mavromatis K."/>
            <person name="Pagani I."/>
            <person name="Ivanova N."/>
            <person name="Mikhailova N."/>
            <person name="Pati A."/>
            <person name="Chen A."/>
            <person name="Palaniappan K."/>
            <person name="Rohde M."/>
            <person name="Tindall B.J."/>
            <person name="Detter J.C."/>
            <person name="Goker M."/>
            <person name="Woyke T."/>
            <person name="Bristow J."/>
            <person name="Eisen J.A."/>
            <person name="Markowitz V."/>
            <person name="Hugenholtz P."/>
            <person name="Klenk H.P."/>
            <person name="Kyrpides N.C."/>
        </authorList>
    </citation>
    <scope>NUCLEOTIDE SEQUENCE</scope>
    <source>
        <strain evidence="4">DSM 17368 / JCM 12287 / NRRL B-23963</strain>
    </source>
</reference>
<dbReference type="eggNOG" id="COG4771">
    <property type="taxonomic scope" value="Bacteria"/>
</dbReference>
<organism evidence="3 4">
    <name type="scientific">Owenweeksia hongkongensis (strain DSM 17368 / CIP 108786 / JCM 12287 / NRRL B-23963 / UST20020801)</name>
    <dbReference type="NCBI Taxonomy" id="926562"/>
    <lineage>
        <taxon>Bacteria</taxon>
        <taxon>Pseudomonadati</taxon>
        <taxon>Bacteroidota</taxon>
        <taxon>Flavobacteriia</taxon>
        <taxon>Flavobacteriales</taxon>
        <taxon>Owenweeksiaceae</taxon>
        <taxon>Owenweeksia</taxon>
    </lineage>
</organism>
<sequence>MSYENALANVLKDPNLIYQERNDAIIISSKPKQDSEETKQKILTQTIRGQVIDEESKLPLIGVTVMIEDSSPPIGATTNIDGNFRIEKVPVGRVNLQLSYIGYEQKIIPNIVVNSAKVVVLNLTLHEYTTKMDEVTVVAQMDKGSPINDMALVDARSISPEESNRYAGPFNDPTRILSNYAGIATTQDGSNDIIVRGNSPKYVQWRLEGVQITNPNHFANQSGIGTGGISALNNNMLATSDFYTSAFPAEYGDVLSGVYDIKLRSGNNERFEGVFGVGIMGTDITLEGPLKKGYAGSYLINYRYSTITLLSTLGLLDRSGATNFQDGAFKIMLPSDKLGTFSIFGLGGFSGFDLENISGIDAVLSPGFSGQLSSLSKDHSTRSYLFNTGINHSIYLSKKSYLNTSVIYSTDGINDNVQARYNPPAQAEDSPYQYFEGDVNKSTYRGAMTFNYKFNNRHKLQAGFKYAYFSYDYFQQLQKDTLSTPRLLADFDEQMSTLRNFISWKFQAFSNVTFITGIHQMNDFYNQNRTLEPRFAMDWRLTPNIDLTLGYGKHSTMESAHNYFAKVPNDNGTLTEPNRNLGLLKADHYTLAIEKRFRPDLKAKLGIYYQWLYDLPVAKDSSYYATINERIDYEYVHLVNEGEGKNYGVELTIEKFFNNSYYFLVNMSLFQSKYKTLENKWRNTQYNSEYIANILAGKEFLNLGRKDNQALTINLKVFVGGGRKIIPLRRDDQGQLNVDPANDQYWDYDKAYESSLDDLHQIDFSMSYKWNRPKTTHEFYLNIYDITEAKGRISEYYDDSEPGNISYITQVGLFPNLMYKVYF</sequence>
<dbReference type="STRING" id="926562.Oweho_0302"/>
<dbReference type="SUPFAM" id="SSF56935">
    <property type="entry name" value="Porins"/>
    <property type="match status" value="1"/>
</dbReference>
<dbReference type="InterPro" id="IPR008969">
    <property type="entry name" value="CarboxyPept-like_regulatory"/>
</dbReference>
<dbReference type="GO" id="GO:0009279">
    <property type="term" value="C:cell outer membrane"/>
    <property type="evidence" value="ECO:0007669"/>
    <property type="project" value="TreeGrafter"/>
</dbReference>
<feature type="domain" description="TonB-dependent receptor-like beta-barrel" evidence="2">
    <location>
        <begin position="367"/>
        <end position="784"/>
    </location>
</feature>
<evidence type="ECO:0000313" key="3">
    <source>
        <dbReference type="EMBL" id="AEV31324.1"/>
    </source>
</evidence>
<name>G8R801_OWEHD</name>
<dbReference type="SUPFAM" id="SSF49464">
    <property type="entry name" value="Carboxypeptidase regulatory domain-like"/>
    <property type="match status" value="1"/>
</dbReference>
<dbReference type="PATRIC" id="fig|926562.3.peg.308"/>
<dbReference type="GO" id="GO:0044718">
    <property type="term" value="P:siderophore transmembrane transport"/>
    <property type="evidence" value="ECO:0007669"/>
    <property type="project" value="TreeGrafter"/>
</dbReference>
<dbReference type="PANTHER" id="PTHR30069:SF29">
    <property type="entry name" value="HEMOGLOBIN AND HEMOGLOBIN-HAPTOGLOBIN-BINDING PROTEIN 1-RELATED"/>
    <property type="match status" value="1"/>
</dbReference>
<dbReference type="InterPro" id="IPR000531">
    <property type="entry name" value="Beta-barrel_TonB"/>
</dbReference>
<evidence type="ECO:0000313" key="4">
    <source>
        <dbReference type="Proteomes" id="UP000005631"/>
    </source>
</evidence>
<dbReference type="GO" id="GO:0015344">
    <property type="term" value="F:siderophore uptake transmembrane transporter activity"/>
    <property type="evidence" value="ECO:0007669"/>
    <property type="project" value="TreeGrafter"/>
</dbReference>
<proteinExistence type="predicted"/>
<evidence type="ECO:0000259" key="2">
    <source>
        <dbReference type="Pfam" id="PF00593"/>
    </source>
</evidence>
<dbReference type="KEGG" id="oho:Oweho_0302"/>
<keyword evidence="3" id="KW-0675">Receptor</keyword>
<dbReference type="HOGENOM" id="CLU_016599_1_2_10"/>
<dbReference type="AlphaFoldDB" id="G8R801"/>
<dbReference type="InterPro" id="IPR039426">
    <property type="entry name" value="TonB-dep_rcpt-like"/>
</dbReference>
<dbReference type="InterPro" id="IPR037066">
    <property type="entry name" value="Plug_dom_sf"/>
</dbReference>
<dbReference type="Gene3D" id="2.60.40.1120">
    <property type="entry name" value="Carboxypeptidase-like, regulatory domain"/>
    <property type="match status" value="1"/>
</dbReference>
<keyword evidence="4" id="KW-1185">Reference proteome</keyword>